<dbReference type="EMBL" id="PDLM01000001">
    <property type="protein sequence ID" value="RDW89171.1"/>
    <property type="molecule type" value="Genomic_DNA"/>
</dbReference>
<comment type="caution">
    <text evidence="5">The sequence shown here is derived from an EMBL/GenBank/DDBJ whole genome shotgun (WGS) entry which is preliminary data.</text>
</comment>
<evidence type="ECO:0000256" key="1">
    <source>
        <dbReference type="ARBA" id="ARBA00004123"/>
    </source>
</evidence>
<dbReference type="PANTHER" id="PTHR37534:SF2">
    <property type="entry name" value="N-ACETYLTRANSFERASE DOMAIN-CONTAINING PROTEIN"/>
    <property type="match status" value="1"/>
</dbReference>
<dbReference type="AlphaFoldDB" id="A0A3D8SSL8"/>
<dbReference type="GO" id="GO:0005634">
    <property type="term" value="C:nucleus"/>
    <property type="evidence" value="ECO:0007669"/>
    <property type="project" value="UniProtKB-SubCell"/>
</dbReference>
<evidence type="ECO:0000256" key="2">
    <source>
        <dbReference type="ARBA" id="ARBA00023242"/>
    </source>
</evidence>
<evidence type="ECO:0000313" key="5">
    <source>
        <dbReference type="EMBL" id="RDW89171.1"/>
    </source>
</evidence>
<feature type="signal peptide" evidence="4">
    <location>
        <begin position="1"/>
        <end position="19"/>
    </location>
</feature>
<proteinExistence type="predicted"/>
<sequence length="679" mass="74449">MLFSSATILLSALATAVSAVPTPASQPTSHPTTGVNDIGYQWLVTGWSAGCARSGCYYDFNVTGSNYGSDPNIPSFSASCSGSGVGAPFVPCGVFDDGPGNRGVAAHLITPVNGTGAHIEVSLAWTPVDNVNSYYNYTGNATSSYNQFVAPIQVFSIEPSSAYTSFADNITIGATRRNPPAFGAGMQVWPVFAPAGFGSGRVLAAKVWESVRCGLRCPPEVVDFVDETKEIEKRYLRSIDSDSESEPWEPKVNKSFTDDSSETIVKVVWAGNSTKDAHEAYGTPRSVLQTDVSPESSSSYGYSQVTESSVLPEQRPESLILPFQTQGQITPPQPNICSNGASPTNVLFTDPLRTWNLEKSDIQEAHLMQNYIANLSCFFDFADPNCHFGRVIPERAKQSRLLSSAIYALSARHLSRTTKDFDPFTADRYYQACLRQLIPATTDKNAIRDDTVLAATVVLRFLEEMDIPLSGSDLKGHLYGTQAILHSQSQQQGQHTMQKPSALWQAASRAAFHQEVYNAICCHQPARGCAVAFASTGEHPADLDAAWTCRAVTHFGHVLGFVFGVQRGEIKRFAELVEENRSWQVERPASLDPYFAQARQPDEEFNAFPDLRFLMIWHVMAPLYIILSDILLLLGDPHLPRMGIENQQKLRETDVSSTMNLSPAWLRADAKPQKCRDTK</sequence>
<protein>
    <submittedName>
        <fullName evidence="5">Uncharacterized protein</fullName>
    </submittedName>
</protein>
<comment type="subcellular location">
    <subcellularLocation>
        <location evidence="1">Nucleus</location>
    </subcellularLocation>
</comment>
<dbReference type="Proteomes" id="UP000256645">
    <property type="component" value="Unassembled WGS sequence"/>
</dbReference>
<dbReference type="GO" id="GO:0000976">
    <property type="term" value="F:transcription cis-regulatory region binding"/>
    <property type="evidence" value="ECO:0007669"/>
    <property type="project" value="TreeGrafter"/>
</dbReference>
<evidence type="ECO:0000256" key="3">
    <source>
        <dbReference type="SAM" id="Phobius"/>
    </source>
</evidence>
<dbReference type="Pfam" id="PF11951">
    <property type="entry name" value="Fungal_trans_2"/>
    <property type="match status" value="1"/>
</dbReference>
<dbReference type="PANTHER" id="PTHR37534">
    <property type="entry name" value="TRANSCRIPTIONAL ACTIVATOR PROTEIN UGA3"/>
    <property type="match status" value="1"/>
</dbReference>
<gene>
    <name evidence="5" type="ORF">BP6252_01203</name>
</gene>
<dbReference type="GO" id="GO:0045944">
    <property type="term" value="P:positive regulation of transcription by RNA polymerase II"/>
    <property type="evidence" value="ECO:0007669"/>
    <property type="project" value="TreeGrafter"/>
</dbReference>
<dbReference type="OrthoDB" id="3508922at2759"/>
<reference evidence="5 6" key="1">
    <citation type="journal article" date="2018" name="IMA Fungus">
        <title>IMA Genome-F 9: Draft genome sequence of Annulohypoxylon stygium, Aspergillus mulundensis, Berkeleyomyces basicola (syn. Thielaviopsis basicola), Ceratocystis smalleyi, two Cercospora beticola strains, Coleophoma cylindrospora, Fusarium fracticaudum, Phialophora cf. hyalina, and Morchella septimelata.</title>
        <authorList>
            <person name="Wingfield B.D."/>
            <person name="Bills G.F."/>
            <person name="Dong Y."/>
            <person name="Huang W."/>
            <person name="Nel W.J."/>
            <person name="Swalarsk-Parry B.S."/>
            <person name="Vaghefi N."/>
            <person name="Wilken P.M."/>
            <person name="An Z."/>
            <person name="de Beer Z.W."/>
            <person name="De Vos L."/>
            <person name="Chen L."/>
            <person name="Duong T.A."/>
            <person name="Gao Y."/>
            <person name="Hammerbacher A."/>
            <person name="Kikkert J.R."/>
            <person name="Li Y."/>
            <person name="Li H."/>
            <person name="Li K."/>
            <person name="Li Q."/>
            <person name="Liu X."/>
            <person name="Ma X."/>
            <person name="Naidoo K."/>
            <person name="Pethybridge S.J."/>
            <person name="Sun J."/>
            <person name="Steenkamp E.T."/>
            <person name="van der Nest M.A."/>
            <person name="van Wyk S."/>
            <person name="Wingfield M.J."/>
            <person name="Xiong C."/>
            <person name="Yue Q."/>
            <person name="Zhang X."/>
        </authorList>
    </citation>
    <scope>NUCLEOTIDE SEQUENCE [LARGE SCALE GENOMIC DNA]</scope>
    <source>
        <strain evidence="5 6">BP6252</strain>
    </source>
</reference>
<dbReference type="STRING" id="1849047.A0A3D8SSL8"/>
<keyword evidence="4" id="KW-0732">Signal</keyword>
<feature type="transmembrane region" description="Helical" evidence="3">
    <location>
        <begin position="614"/>
        <end position="634"/>
    </location>
</feature>
<dbReference type="GO" id="GO:0003700">
    <property type="term" value="F:DNA-binding transcription factor activity"/>
    <property type="evidence" value="ECO:0007669"/>
    <property type="project" value="TreeGrafter"/>
</dbReference>
<keyword evidence="6" id="KW-1185">Reference proteome</keyword>
<name>A0A3D8SSL8_9HELO</name>
<evidence type="ECO:0000256" key="4">
    <source>
        <dbReference type="SAM" id="SignalP"/>
    </source>
</evidence>
<accession>A0A3D8SSL8</accession>
<evidence type="ECO:0000313" key="6">
    <source>
        <dbReference type="Proteomes" id="UP000256645"/>
    </source>
</evidence>
<keyword evidence="3" id="KW-0472">Membrane</keyword>
<dbReference type="InterPro" id="IPR021858">
    <property type="entry name" value="Fun_TF"/>
</dbReference>
<keyword evidence="3" id="KW-1133">Transmembrane helix</keyword>
<keyword evidence="2" id="KW-0539">Nucleus</keyword>
<organism evidence="5 6">
    <name type="scientific">Coleophoma cylindrospora</name>
    <dbReference type="NCBI Taxonomy" id="1849047"/>
    <lineage>
        <taxon>Eukaryota</taxon>
        <taxon>Fungi</taxon>
        <taxon>Dikarya</taxon>
        <taxon>Ascomycota</taxon>
        <taxon>Pezizomycotina</taxon>
        <taxon>Leotiomycetes</taxon>
        <taxon>Helotiales</taxon>
        <taxon>Dermateaceae</taxon>
        <taxon>Coleophoma</taxon>
    </lineage>
</organism>
<keyword evidence="3" id="KW-0812">Transmembrane</keyword>
<feature type="chain" id="PRO_5017742890" evidence="4">
    <location>
        <begin position="20"/>
        <end position="679"/>
    </location>
</feature>